<dbReference type="InterPro" id="IPR038602">
    <property type="entry name" value="Mite_allergen_7_sf"/>
</dbReference>
<dbReference type="EMBL" id="GIKN01002721">
    <property type="protein sequence ID" value="NIE44994.1"/>
    <property type="molecule type" value="Transcribed_RNA"/>
</dbReference>
<keyword evidence="1" id="KW-0732">Signal</keyword>
<dbReference type="Pfam" id="PF16984">
    <property type="entry name" value="Grp7_allergen"/>
    <property type="match status" value="1"/>
</dbReference>
<evidence type="ECO:0000313" key="2">
    <source>
        <dbReference type="EMBL" id="NIE44994.1"/>
    </source>
</evidence>
<feature type="signal peptide" evidence="1">
    <location>
        <begin position="1"/>
        <end position="19"/>
    </location>
</feature>
<dbReference type="Gene3D" id="3.15.10.50">
    <property type="match status" value="1"/>
</dbReference>
<feature type="chain" id="PRO_5026277171" evidence="1">
    <location>
        <begin position="20"/>
        <end position="115"/>
    </location>
</feature>
<proteinExistence type="predicted"/>
<dbReference type="InterPro" id="IPR020234">
    <property type="entry name" value="Mite_allergen_group-7"/>
</dbReference>
<reference evidence="2" key="1">
    <citation type="submission" date="2020-03" db="EMBL/GenBank/DDBJ databases">
        <title>A transcriptome and proteome of the tick Rhipicephalus microplus shaped by the genetic composition of its hosts and developmental stage.</title>
        <authorList>
            <person name="Garcia G.R."/>
            <person name="Ribeiro J.M.C."/>
            <person name="Maruyama S.R."/>
            <person name="Gardinasse L.G."/>
            <person name="Nelson K."/>
            <person name="Ferreira B.R."/>
            <person name="Andrade T.G."/>
            <person name="Santos I.K.F.M."/>
        </authorList>
    </citation>
    <scope>NUCLEOTIDE SEQUENCE</scope>
    <source>
        <strain evidence="2">NSGR</strain>
        <tissue evidence="2">Salivary glands</tissue>
    </source>
</reference>
<dbReference type="AlphaFoldDB" id="A0A6G5A200"/>
<name>A0A6G5A200_RHIMP</name>
<organism evidence="2">
    <name type="scientific">Rhipicephalus microplus</name>
    <name type="common">Cattle tick</name>
    <name type="synonym">Boophilus microplus</name>
    <dbReference type="NCBI Taxonomy" id="6941"/>
    <lineage>
        <taxon>Eukaryota</taxon>
        <taxon>Metazoa</taxon>
        <taxon>Ecdysozoa</taxon>
        <taxon>Arthropoda</taxon>
        <taxon>Chelicerata</taxon>
        <taxon>Arachnida</taxon>
        <taxon>Acari</taxon>
        <taxon>Parasitiformes</taxon>
        <taxon>Ixodida</taxon>
        <taxon>Ixodoidea</taxon>
        <taxon>Ixodidae</taxon>
        <taxon>Rhipicephalinae</taxon>
        <taxon>Rhipicephalus</taxon>
        <taxon>Boophilus</taxon>
    </lineage>
</organism>
<accession>A0A6G5A200</accession>
<sequence>MHLHKEILLIFLLLGLAYGSSGTTAESYTNTFTRVLRLGTKYLKLDPMALPNQVLDFSLFGRVLLLEGSVSGLSSIRQTGTNLIRAENGTFSASIDLGTEQLHVNYTALDNGRQI</sequence>
<dbReference type="VEuPathDB" id="VectorBase:LOC119160846"/>
<evidence type="ECO:0000256" key="1">
    <source>
        <dbReference type="SAM" id="SignalP"/>
    </source>
</evidence>
<protein>
    <submittedName>
        <fullName evidence="2">Putative secreted protein</fullName>
    </submittedName>
</protein>